<gene>
    <name evidence="1" type="ORF">B0H65DRAFT_153046</name>
</gene>
<name>A0AAE0JH01_9PEZI</name>
<protein>
    <submittedName>
        <fullName evidence="1">Uncharacterized protein</fullName>
    </submittedName>
</protein>
<evidence type="ECO:0000313" key="1">
    <source>
        <dbReference type="EMBL" id="KAK3347685.1"/>
    </source>
</evidence>
<dbReference type="GeneID" id="87858258"/>
<dbReference type="EMBL" id="JAUEPP010000003">
    <property type="protein sequence ID" value="KAK3347685.1"/>
    <property type="molecule type" value="Genomic_DNA"/>
</dbReference>
<accession>A0AAE0JH01</accession>
<organism evidence="1 2">
    <name type="scientific">Neurospora tetraspora</name>
    <dbReference type="NCBI Taxonomy" id="94610"/>
    <lineage>
        <taxon>Eukaryota</taxon>
        <taxon>Fungi</taxon>
        <taxon>Dikarya</taxon>
        <taxon>Ascomycota</taxon>
        <taxon>Pezizomycotina</taxon>
        <taxon>Sordariomycetes</taxon>
        <taxon>Sordariomycetidae</taxon>
        <taxon>Sordariales</taxon>
        <taxon>Sordariaceae</taxon>
        <taxon>Neurospora</taxon>
    </lineage>
</organism>
<dbReference type="Proteomes" id="UP001278500">
    <property type="component" value="Unassembled WGS sequence"/>
</dbReference>
<reference evidence="1" key="2">
    <citation type="submission" date="2023-06" db="EMBL/GenBank/DDBJ databases">
        <authorList>
            <consortium name="Lawrence Berkeley National Laboratory"/>
            <person name="Haridas S."/>
            <person name="Hensen N."/>
            <person name="Bonometti L."/>
            <person name="Westerberg I."/>
            <person name="Brannstrom I.O."/>
            <person name="Guillou S."/>
            <person name="Cros-Aarteil S."/>
            <person name="Calhoun S."/>
            <person name="Kuo A."/>
            <person name="Mondo S."/>
            <person name="Pangilinan J."/>
            <person name="Riley R."/>
            <person name="Labutti K."/>
            <person name="Andreopoulos B."/>
            <person name="Lipzen A."/>
            <person name="Chen C."/>
            <person name="Yanf M."/>
            <person name="Daum C."/>
            <person name="Ng V."/>
            <person name="Clum A."/>
            <person name="Steindorff A."/>
            <person name="Ohm R."/>
            <person name="Martin F."/>
            <person name="Silar P."/>
            <person name="Natvig D."/>
            <person name="Lalanne C."/>
            <person name="Gautier V."/>
            <person name="Ament-Velasquez S.L."/>
            <person name="Kruys A."/>
            <person name="Hutchinson M.I."/>
            <person name="Powell A.J."/>
            <person name="Barry K."/>
            <person name="Miller A.N."/>
            <person name="Grigoriev I.V."/>
            <person name="Debuchy R."/>
            <person name="Gladieux P."/>
            <person name="Thoren M.H."/>
            <person name="Johannesson H."/>
        </authorList>
    </citation>
    <scope>NUCLEOTIDE SEQUENCE</scope>
    <source>
        <strain evidence="1">CBS 560.94</strain>
    </source>
</reference>
<dbReference type="AlphaFoldDB" id="A0AAE0JH01"/>
<dbReference type="RefSeq" id="XP_062682767.1">
    <property type="nucleotide sequence ID" value="XM_062821104.1"/>
</dbReference>
<reference evidence="1" key="1">
    <citation type="journal article" date="2023" name="Mol. Phylogenet. Evol.">
        <title>Genome-scale phylogeny and comparative genomics of the fungal order Sordariales.</title>
        <authorList>
            <person name="Hensen N."/>
            <person name="Bonometti L."/>
            <person name="Westerberg I."/>
            <person name="Brannstrom I.O."/>
            <person name="Guillou S."/>
            <person name="Cros-Aarteil S."/>
            <person name="Calhoun S."/>
            <person name="Haridas S."/>
            <person name="Kuo A."/>
            <person name="Mondo S."/>
            <person name="Pangilinan J."/>
            <person name="Riley R."/>
            <person name="LaButti K."/>
            <person name="Andreopoulos B."/>
            <person name="Lipzen A."/>
            <person name="Chen C."/>
            <person name="Yan M."/>
            <person name="Daum C."/>
            <person name="Ng V."/>
            <person name="Clum A."/>
            <person name="Steindorff A."/>
            <person name="Ohm R.A."/>
            <person name="Martin F."/>
            <person name="Silar P."/>
            <person name="Natvig D.O."/>
            <person name="Lalanne C."/>
            <person name="Gautier V."/>
            <person name="Ament-Velasquez S.L."/>
            <person name="Kruys A."/>
            <person name="Hutchinson M.I."/>
            <person name="Powell A.J."/>
            <person name="Barry K."/>
            <person name="Miller A.N."/>
            <person name="Grigoriev I.V."/>
            <person name="Debuchy R."/>
            <person name="Gladieux P."/>
            <person name="Hiltunen Thoren M."/>
            <person name="Johannesson H."/>
        </authorList>
    </citation>
    <scope>NUCLEOTIDE SEQUENCE</scope>
    <source>
        <strain evidence="1">CBS 560.94</strain>
    </source>
</reference>
<proteinExistence type="predicted"/>
<keyword evidence="2" id="KW-1185">Reference proteome</keyword>
<comment type="caution">
    <text evidence="1">The sequence shown here is derived from an EMBL/GenBank/DDBJ whole genome shotgun (WGS) entry which is preliminary data.</text>
</comment>
<sequence>MDASNFLAHRAPTELIYAIFQSITSEHIQGAVALSLACSSLRNHWTTHRSALLWNLCVEHVPHAQEALLAARMTRKVADAEIRGRLPPMDISPGDLLSGSASPKLSMTLSEYHQVRDLNLLARNREARLHHWPCRVWSFPNDRPQQARGETVSPEEPCSMPEWSDRVHLALYRMMILAAGLAGAYHEPTLKATDPEAGMSLIFAWMSAVVYPRSDVTCSVYSDDRSLGSRFISKHGRYRTFPEPCSRAEWHGNAFKVMG</sequence>
<evidence type="ECO:0000313" key="2">
    <source>
        <dbReference type="Proteomes" id="UP001278500"/>
    </source>
</evidence>